<name>A0A6N2KBA4_SALVM</name>
<proteinExistence type="predicted"/>
<dbReference type="EMBL" id="CAADRP010000036">
    <property type="protein sequence ID" value="VFU22099.1"/>
    <property type="molecule type" value="Genomic_DNA"/>
</dbReference>
<accession>A0A6N2KBA4</accession>
<dbReference type="AlphaFoldDB" id="A0A6N2KBA4"/>
<sequence length="67" mass="7236">MRAFPAVLRAWHPALYSSRRGRNGVWFLPVSNATGLRSRTNVAAAVDISWLAFGCCGGGDSCSLMFC</sequence>
<evidence type="ECO:0000313" key="1">
    <source>
        <dbReference type="EMBL" id="VFU22099.1"/>
    </source>
</evidence>
<gene>
    <name evidence="1" type="ORF">SVIM_LOCUS20125</name>
    <name evidence="2" type="ORF">SVIM_LOCUS21542</name>
</gene>
<protein>
    <submittedName>
        <fullName evidence="2">Uncharacterized protein</fullName>
    </submittedName>
</protein>
<organism evidence="2">
    <name type="scientific">Salix viminalis</name>
    <name type="common">Common osier</name>
    <name type="synonym">Basket willow</name>
    <dbReference type="NCBI Taxonomy" id="40686"/>
    <lineage>
        <taxon>Eukaryota</taxon>
        <taxon>Viridiplantae</taxon>
        <taxon>Streptophyta</taxon>
        <taxon>Embryophyta</taxon>
        <taxon>Tracheophyta</taxon>
        <taxon>Spermatophyta</taxon>
        <taxon>Magnoliopsida</taxon>
        <taxon>eudicotyledons</taxon>
        <taxon>Gunneridae</taxon>
        <taxon>Pentapetalae</taxon>
        <taxon>rosids</taxon>
        <taxon>fabids</taxon>
        <taxon>Malpighiales</taxon>
        <taxon>Salicaceae</taxon>
        <taxon>Saliceae</taxon>
        <taxon>Salix</taxon>
    </lineage>
</organism>
<reference evidence="2" key="1">
    <citation type="submission" date="2019-03" db="EMBL/GenBank/DDBJ databases">
        <authorList>
            <person name="Mank J."/>
            <person name="Almeida P."/>
        </authorList>
    </citation>
    <scope>NUCLEOTIDE SEQUENCE</scope>
    <source>
        <strain evidence="2">78183</strain>
    </source>
</reference>
<evidence type="ECO:0000313" key="2">
    <source>
        <dbReference type="EMBL" id="VFU22204.1"/>
    </source>
</evidence>
<dbReference type="EMBL" id="CAADRP010000047">
    <property type="protein sequence ID" value="VFU22204.1"/>
    <property type="molecule type" value="Genomic_DNA"/>
</dbReference>